<evidence type="ECO:0000313" key="3">
    <source>
        <dbReference type="EMBL" id="CCI81186.1"/>
    </source>
</evidence>
<dbReference type="STRING" id="1423758.FC41_GL001378"/>
<accession>I7JUB7</accession>
<dbReference type="eggNOG" id="COG3595">
    <property type="taxonomic scope" value="Bacteria"/>
</dbReference>
<organism evidence="3 4">
    <name type="scientific">Lactobacillus hominis DSM 23910 = CRBIP 24.179</name>
    <dbReference type="NCBI Taxonomy" id="1423758"/>
    <lineage>
        <taxon>Bacteria</taxon>
        <taxon>Bacillati</taxon>
        <taxon>Bacillota</taxon>
        <taxon>Bacilli</taxon>
        <taxon>Lactobacillales</taxon>
        <taxon>Lactobacillaceae</taxon>
        <taxon>Lactobacillus</taxon>
    </lineage>
</organism>
<feature type="signal peptide" evidence="1">
    <location>
        <begin position="1"/>
        <end position="22"/>
    </location>
</feature>
<reference evidence="3 4" key="1">
    <citation type="submission" date="2012-06" db="EMBL/GenBank/DDBJ databases">
        <title>Draft Genome Sequence of Lactobacillus hominis Strain CRBIP 24.179T, isolated from human intestine.</title>
        <authorList>
            <person name="Cousin S."/>
            <person name="Ma L."/>
            <person name="Bizet C."/>
            <person name="Loux V."/>
            <person name="Bouchier C."/>
            <person name="Clermont D."/>
            <person name="Creno S."/>
        </authorList>
    </citation>
    <scope>NUCLEOTIDE SEQUENCE [LARGE SCALE GENOMIC DNA]</scope>
    <source>
        <strain evidence="4">CRBIP 24.179T</strain>
    </source>
</reference>
<dbReference type="PATRIC" id="fig|1423758.3.peg.1394"/>
<protein>
    <recommendedName>
        <fullName evidence="2">DUF4097 domain-containing protein</fullName>
    </recommendedName>
</protein>
<feature type="domain" description="DUF4097" evidence="2">
    <location>
        <begin position="48"/>
        <end position="219"/>
    </location>
</feature>
<sequence>MKKITKLFLVFILAIAGIGALSACSKQDSKSYDPGKTVKKTLTTKTFSRIKANLEISDVTIRSGKSFKVLYHGGSKLKPEVKINNGTLIIDQKKKMPSTISTSATKLTIIIPAGKLNNLSVENDAGDISIIKANVVRKAKLEADSGDINITNSKIARADIETDSGDINISHTPFDGYDLEADSGDIDFFDKNVENGSFKKNAHAQHLLKAESDSGDITIQ</sequence>
<evidence type="ECO:0000259" key="2">
    <source>
        <dbReference type="Pfam" id="PF13349"/>
    </source>
</evidence>
<dbReference type="PROSITE" id="PS51257">
    <property type="entry name" value="PROKAR_LIPOPROTEIN"/>
    <property type="match status" value="1"/>
</dbReference>
<feature type="chain" id="PRO_5039064953" description="DUF4097 domain-containing protein" evidence="1">
    <location>
        <begin position="23"/>
        <end position="220"/>
    </location>
</feature>
<name>I7JUB7_9LACO</name>
<dbReference type="GeneID" id="82846462"/>
<keyword evidence="4" id="KW-1185">Reference proteome</keyword>
<dbReference type="Gene3D" id="2.160.20.120">
    <property type="match status" value="1"/>
</dbReference>
<dbReference type="OrthoDB" id="2317492at2"/>
<dbReference type="Proteomes" id="UP000009320">
    <property type="component" value="Unassembled WGS sequence"/>
</dbReference>
<dbReference type="RefSeq" id="WP_008469843.1">
    <property type="nucleotide sequence ID" value="NZ_AYZP01000003.1"/>
</dbReference>
<evidence type="ECO:0000256" key="1">
    <source>
        <dbReference type="SAM" id="SignalP"/>
    </source>
</evidence>
<proteinExistence type="predicted"/>
<comment type="caution">
    <text evidence="3">The sequence shown here is derived from an EMBL/GenBank/DDBJ whole genome shotgun (WGS) entry which is preliminary data.</text>
</comment>
<keyword evidence="1" id="KW-0732">Signal</keyword>
<dbReference type="AlphaFoldDB" id="I7JUB7"/>
<dbReference type="EMBL" id="CAKE01000002">
    <property type="protein sequence ID" value="CCI81186.1"/>
    <property type="molecule type" value="Genomic_DNA"/>
</dbReference>
<dbReference type="Pfam" id="PF13349">
    <property type="entry name" value="DUF4097"/>
    <property type="match status" value="1"/>
</dbReference>
<dbReference type="InterPro" id="IPR025164">
    <property type="entry name" value="Toastrack_DUF4097"/>
</dbReference>
<gene>
    <name evidence="3" type="ORF">BN55_06400</name>
</gene>
<evidence type="ECO:0000313" key="4">
    <source>
        <dbReference type="Proteomes" id="UP000009320"/>
    </source>
</evidence>